<protein>
    <submittedName>
        <fullName evidence="1">Uncharacterized protein</fullName>
    </submittedName>
</protein>
<gene>
    <name evidence="1" type="ORF">LCI18_014207</name>
</gene>
<accession>A0ACD3ZQN4</accession>
<proteinExistence type="predicted"/>
<dbReference type="EMBL" id="CP090041">
    <property type="protein sequence ID" value="UPL03273.1"/>
    <property type="molecule type" value="Genomic_DNA"/>
</dbReference>
<dbReference type="Proteomes" id="UP000830768">
    <property type="component" value="Chromosome 13"/>
</dbReference>
<keyword evidence="2" id="KW-1185">Reference proteome</keyword>
<evidence type="ECO:0000313" key="2">
    <source>
        <dbReference type="Proteomes" id="UP000830768"/>
    </source>
</evidence>
<sequence>MYLESSLTVSGALAIANGSAEIILEKICIISKSTRLLHPEIRKLDMDILANHNTDKVLASRHLYLRNPLILALNLYRSRFFSVIHDWFKDNRFVGIKAPLITPSILYEPNSAVHLTNLKSNKTLFPSQSAGFYLEAAHAHERVYNLGPSFRNESRTNRHLMEYWQIKAELCSGQMSDIVDLVEVFLQDISASLTPFTEELTNMTGTKPPRISLPFKRITYMEALALLNEKNLALAFDQNISKNAENLLTDHFQGPLWITHKPRELEPFPYCVCPEDDRLTMTADLISSGGFGEICGVAEKSFTREELETRMKEKGKMEQIDIYSWVLDSRDFGMVPHTAFGMGFERVLRWFCGIPHVKDAIPFPRIFGRDPIP</sequence>
<evidence type="ECO:0000313" key="1">
    <source>
        <dbReference type="EMBL" id="UPL03273.1"/>
    </source>
</evidence>
<name>A0ACD3ZQN4_FUSSC</name>
<reference evidence="1" key="1">
    <citation type="submission" date="2021-11" db="EMBL/GenBank/DDBJ databases">
        <title>Fusarium solani-melongenae Genome sequencing and assembly.</title>
        <authorList>
            <person name="Xie S."/>
            <person name="Huang L."/>
            <person name="Zhang X."/>
        </authorList>
    </citation>
    <scope>NUCLEOTIDE SEQUENCE</scope>
    <source>
        <strain evidence="1">CRI 24-3</strain>
    </source>
</reference>
<organism evidence="1 2">
    <name type="scientific">Fusarium solani subsp. cucurbitae</name>
    <name type="common">Neocosmosporum cucurbitae</name>
    <dbReference type="NCBI Taxonomy" id="2747967"/>
    <lineage>
        <taxon>Eukaryota</taxon>
        <taxon>Fungi</taxon>
        <taxon>Dikarya</taxon>
        <taxon>Ascomycota</taxon>
        <taxon>Pezizomycotina</taxon>
        <taxon>Sordariomycetes</taxon>
        <taxon>Hypocreomycetidae</taxon>
        <taxon>Hypocreales</taxon>
        <taxon>Nectriaceae</taxon>
        <taxon>Fusarium</taxon>
        <taxon>Fusarium solani species complex</taxon>
    </lineage>
</organism>